<evidence type="ECO:0000313" key="3">
    <source>
        <dbReference type="Proteomes" id="UP000518752"/>
    </source>
</evidence>
<dbReference type="GO" id="GO:0061640">
    <property type="term" value="P:cytoskeleton-dependent cytokinesis"/>
    <property type="evidence" value="ECO:0007669"/>
    <property type="project" value="InterPro"/>
</dbReference>
<feature type="region of interest" description="Disordered" evidence="1">
    <location>
        <begin position="1"/>
        <end position="57"/>
    </location>
</feature>
<keyword evidence="3" id="KW-1185">Reference proteome</keyword>
<protein>
    <submittedName>
        <fullName evidence="2">Uncharacterized protein</fullName>
    </submittedName>
</protein>
<dbReference type="InterPro" id="IPR009991">
    <property type="entry name" value="DCTN3"/>
</dbReference>
<name>A0A8H5MAX3_9AGAR</name>
<accession>A0A8H5MAX3</accession>
<dbReference type="OrthoDB" id="16729at2759"/>
<gene>
    <name evidence="2" type="ORF">D9757_005770</name>
</gene>
<proteinExistence type="predicted"/>
<dbReference type="Proteomes" id="UP000518752">
    <property type="component" value="Unassembled WGS sequence"/>
</dbReference>
<dbReference type="PANTHER" id="PTHR28360">
    <property type="entry name" value="DYNACTIN SUBUNIT 3"/>
    <property type="match status" value="1"/>
</dbReference>
<sequence>MANIGSVFLGDSRRHRLLSSSTPPSSPPPVTPSAMSAPGILSTLPSPSSPPNSSSASAFPHIEAMENISREPPPNIDPIMSLELRLKLLETLVLGLDPDEKGKQELKNETLTKSAESIKRKVNSYVEGNDTLKRFVSHYDQYERFLTPAFALGLLDEPAYQSMSNADLVAYLHDMEPDIRSADASLQEIDALLQKGTAEAGKLPSEPEFLSPSYFTIYLDLNAAYVDLEPRLTTLLKLHQENKTRADALEIRIATIMEHHATYIDTLSELFVAWNDAIVGAENRVAKMERDQEERKRLGFE</sequence>
<evidence type="ECO:0000256" key="1">
    <source>
        <dbReference type="SAM" id="MobiDB-lite"/>
    </source>
</evidence>
<comment type="caution">
    <text evidence="2">The sequence shown here is derived from an EMBL/GenBank/DDBJ whole genome shotgun (WGS) entry which is preliminary data.</text>
</comment>
<evidence type="ECO:0000313" key="2">
    <source>
        <dbReference type="EMBL" id="KAF5387308.1"/>
    </source>
</evidence>
<dbReference type="Pfam" id="PF07426">
    <property type="entry name" value="Dynactin_p22"/>
    <property type="match status" value="1"/>
</dbReference>
<dbReference type="PANTHER" id="PTHR28360:SF1">
    <property type="entry name" value="DYNACTIN SUBUNIT 3"/>
    <property type="match status" value="1"/>
</dbReference>
<dbReference type="GO" id="GO:0005869">
    <property type="term" value="C:dynactin complex"/>
    <property type="evidence" value="ECO:0007669"/>
    <property type="project" value="InterPro"/>
</dbReference>
<reference evidence="2 3" key="1">
    <citation type="journal article" date="2020" name="ISME J.">
        <title>Uncovering the hidden diversity of litter-decomposition mechanisms in mushroom-forming fungi.</title>
        <authorList>
            <person name="Floudas D."/>
            <person name="Bentzer J."/>
            <person name="Ahren D."/>
            <person name="Johansson T."/>
            <person name="Persson P."/>
            <person name="Tunlid A."/>
        </authorList>
    </citation>
    <scope>NUCLEOTIDE SEQUENCE [LARGE SCALE GENOMIC DNA]</scope>
    <source>
        <strain evidence="2 3">CBS 406.79</strain>
    </source>
</reference>
<dbReference type="EMBL" id="JAACJN010000033">
    <property type="protein sequence ID" value="KAF5387308.1"/>
    <property type="molecule type" value="Genomic_DNA"/>
</dbReference>
<dbReference type="AlphaFoldDB" id="A0A8H5MAX3"/>
<organism evidence="2 3">
    <name type="scientific">Collybiopsis confluens</name>
    <dbReference type="NCBI Taxonomy" id="2823264"/>
    <lineage>
        <taxon>Eukaryota</taxon>
        <taxon>Fungi</taxon>
        <taxon>Dikarya</taxon>
        <taxon>Basidiomycota</taxon>
        <taxon>Agaricomycotina</taxon>
        <taxon>Agaricomycetes</taxon>
        <taxon>Agaricomycetidae</taxon>
        <taxon>Agaricales</taxon>
        <taxon>Marasmiineae</taxon>
        <taxon>Omphalotaceae</taxon>
        <taxon>Collybiopsis</taxon>
    </lineage>
</organism>